<dbReference type="Pfam" id="PF13499">
    <property type="entry name" value="EF-hand_7"/>
    <property type="match status" value="1"/>
</dbReference>
<evidence type="ECO:0000256" key="4">
    <source>
        <dbReference type="SAM" id="MobiDB-lite"/>
    </source>
</evidence>
<feature type="domain" description="EF-hand" evidence="5">
    <location>
        <begin position="196"/>
        <end position="231"/>
    </location>
</feature>
<protein>
    <recommendedName>
        <fullName evidence="1">Calmodulin</fullName>
    </recommendedName>
</protein>
<dbReference type="OrthoDB" id="26525at2759"/>
<evidence type="ECO:0000256" key="3">
    <source>
        <dbReference type="ARBA" id="ARBA00022837"/>
    </source>
</evidence>
<feature type="region of interest" description="Disordered" evidence="4">
    <location>
        <begin position="1"/>
        <end position="27"/>
    </location>
</feature>
<dbReference type="GO" id="GO:0016460">
    <property type="term" value="C:myosin II complex"/>
    <property type="evidence" value="ECO:0007669"/>
    <property type="project" value="TreeGrafter"/>
</dbReference>
<dbReference type="VEuPathDB" id="FungiDB:PV08_08049"/>
<dbReference type="STRING" id="91928.A0A0D1ZJ30"/>
<sequence length="255" mass="28010">MPPTVPQIDTRTSSAPKSRNTMTPISAQPLGEEEIKAFKDVFALFDKDNSGKSSTVRASQLLSSGCQIVALRHMPALFPSYSFTRPPIHCLSRTTFTQTYGLCLGTITASELGEIMHSLGQNPSDSELQDMINEVDIDNSGAIDFDEFLKMMSTTVKATHFADETRAAFNVFDKDGSGTISADELRQVMKSIGENLTDAEIDEMIREADKDHNGSIDCALLLVFPLFFLPPYLLSFGLDQGTLFLLTLGCFSTWV</sequence>
<dbReference type="InterPro" id="IPR050230">
    <property type="entry name" value="CALM/Myosin/TropC-like"/>
</dbReference>
<dbReference type="PROSITE" id="PS50222">
    <property type="entry name" value="EF_HAND_2"/>
    <property type="match status" value="3"/>
</dbReference>
<reference evidence="6 7" key="1">
    <citation type="submission" date="2015-01" db="EMBL/GenBank/DDBJ databases">
        <title>The Genome Sequence of Exophiala spinifera CBS89968.</title>
        <authorList>
            <consortium name="The Broad Institute Genomics Platform"/>
            <person name="Cuomo C."/>
            <person name="de Hoog S."/>
            <person name="Gorbushina A."/>
            <person name="Stielow B."/>
            <person name="Teixiera M."/>
            <person name="Abouelleil A."/>
            <person name="Chapman S.B."/>
            <person name="Priest M."/>
            <person name="Young S.K."/>
            <person name="Wortman J."/>
            <person name="Nusbaum C."/>
            <person name="Birren B."/>
        </authorList>
    </citation>
    <scope>NUCLEOTIDE SEQUENCE [LARGE SCALE GENOMIC DNA]</scope>
    <source>
        <strain evidence="6 7">CBS 89968</strain>
    </source>
</reference>
<keyword evidence="7" id="KW-1185">Reference proteome</keyword>
<dbReference type="AlphaFoldDB" id="A0A0D1ZJ30"/>
<dbReference type="PANTHER" id="PTHR23048:SF0">
    <property type="entry name" value="CALMODULIN LIKE 3"/>
    <property type="match status" value="1"/>
</dbReference>
<name>A0A0D1ZJ30_9EURO</name>
<dbReference type="RefSeq" id="XP_016233078.1">
    <property type="nucleotide sequence ID" value="XM_016382375.1"/>
</dbReference>
<dbReference type="GeneID" id="27335132"/>
<dbReference type="PROSITE" id="PS00018">
    <property type="entry name" value="EF_HAND_1"/>
    <property type="match status" value="2"/>
</dbReference>
<evidence type="ECO:0000313" key="7">
    <source>
        <dbReference type="Proteomes" id="UP000053328"/>
    </source>
</evidence>
<dbReference type="InterPro" id="IPR011992">
    <property type="entry name" value="EF-hand-dom_pair"/>
</dbReference>
<gene>
    <name evidence="6" type="ORF">PV08_08049</name>
</gene>
<dbReference type="GO" id="GO:0005509">
    <property type="term" value="F:calcium ion binding"/>
    <property type="evidence" value="ECO:0007669"/>
    <property type="project" value="InterPro"/>
</dbReference>
<proteinExistence type="predicted"/>
<evidence type="ECO:0000256" key="1">
    <source>
        <dbReference type="ARBA" id="ARBA00020786"/>
    </source>
</evidence>
<evidence type="ECO:0000313" key="6">
    <source>
        <dbReference type="EMBL" id="KIW12862.1"/>
    </source>
</evidence>
<evidence type="ECO:0000259" key="5">
    <source>
        <dbReference type="PROSITE" id="PS50222"/>
    </source>
</evidence>
<keyword evidence="3" id="KW-0106">Calcium</keyword>
<dbReference type="HOGENOM" id="CLU_061288_2_0_1"/>
<feature type="compositionally biased region" description="Polar residues" evidence="4">
    <location>
        <begin position="7"/>
        <end position="26"/>
    </location>
</feature>
<feature type="domain" description="EF-hand" evidence="5">
    <location>
        <begin position="123"/>
        <end position="158"/>
    </location>
</feature>
<dbReference type="InterPro" id="IPR002048">
    <property type="entry name" value="EF_hand_dom"/>
</dbReference>
<organism evidence="6 7">
    <name type="scientific">Exophiala spinifera</name>
    <dbReference type="NCBI Taxonomy" id="91928"/>
    <lineage>
        <taxon>Eukaryota</taxon>
        <taxon>Fungi</taxon>
        <taxon>Dikarya</taxon>
        <taxon>Ascomycota</taxon>
        <taxon>Pezizomycotina</taxon>
        <taxon>Eurotiomycetes</taxon>
        <taxon>Chaetothyriomycetidae</taxon>
        <taxon>Chaetothyriales</taxon>
        <taxon>Herpotrichiellaceae</taxon>
        <taxon>Exophiala</taxon>
    </lineage>
</organism>
<dbReference type="EMBL" id="KN847497">
    <property type="protein sequence ID" value="KIW12862.1"/>
    <property type="molecule type" value="Genomic_DNA"/>
</dbReference>
<dbReference type="CDD" id="cd00051">
    <property type="entry name" value="EFh"/>
    <property type="match status" value="1"/>
</dbReference>
<feature type="domain" description="EF-hand" evidence="5">
    <location>
        <begin position="160"/>
        <end position="195"/>
    </location>
</feature>
<evidence type="ECO:0000256" key="2">
    <source>
        <dbReference type="ARBA" id="ARBA00022737"/>
    </source>
</evidence>
<dbReference type="Gene3D" id="1.10.238.10">
    <property type="entry name" value="EF-hand"/>
    <property type="match status" value="2"/>
</dbReference>
<dbReference type="SMART" id="SM00054">
    <property type="entry name" value="EFh"/>
    <property type="match status" value="3"/>
</dbReference>
<keyword evidence="2" id="KW-0677">Repeat</keyword>
<dbReference type="Pfam" id="PF13833">
    <property type="entry name" value="EF-hand_8"/>
    <property type="match status" value="1"/>
</dbReference>
<dbReference type="PANTHER" id="PTHR23048">
    <property type="entry name" value="MYOSIN LIGHT CHAIN 1, 3"/>
    <property type="match status" value="1"/>
</dbReference>
<dbReference type="InterPro" id="IPR018247">
    <property type="entry name" value="EF_Hand_1_Ca_BS"/>
</dbReference>
<dbReference type="Proteomes" id="UP000053328">
    <property type="component" value="Unassembled WGS sequence"/>
</dbReference>
<dbReference type="SUPFAM" id="SSF47473">
    <property type="entry name" value="EF-hand"/>
    <property type="match status" value="1"/>
</dbReference>
<accession>A0A0D1ZJ30</accession>
<dbReference type="FunFam" id="1.10.238.10:FF:000178">
    <property type="entry name" value="Calmodulin-2 A"/>
    <property type="match status" value="1"/>
</dbReference>